<evidence type="ECO:0000313" key="2">
    <source>
        <dbReference type="Proteomes" id="UP001600165"/>
    </source>
</evidence>
<organism evidence="1 2">
    <name type="scientific">Almyronema epifaneia S1</name>
    <dbReference type="NCBI Taxonomy" id="2991925"/>
    <lineage>
        <taxon>Bacteria</taxon>
        <taxon>Bacillati</taxon>
        <taxon>Cyanobacteriota</taxon>
        <taxon>Cyanophyceae</taxon>
        <taxon>Nodosilineales</taxon>
        <taxon>Nodosilineaceae</taxon>
        <taxon>Almyronema</taxon>
        <taxon>Almyronema epifaneia</taxon>
    </lineage>
</organism>
<gene>
    <name evidence="1" type="ORF">ACFVKH_06225</name>
</gene>
<accession>A0ABW6IEQ5</accession>
<proteinExistence type="predicted"/>
<reference evidence="1 2" key="1">
    <citation type="submission" date="2024-10" db="EMBL/GenBank/DDBJ databases">
        <authorList>
            <person name="Ratan Roy A."/>
            <person name="Morales Sandoval P.H."/>
            <person name="De Los Santos Villalobos S."/>
            <person name="Chakraborty S."/>
            <person name="Mukherjee J."/>
        </authorList>
    </citation>
    <scope>NUCLEOTIDE SEQUENCE [LARGE SCALE GENOMIC DNA]</scope>
    <source>
        <strain evidence="1 2">S1</strain>
    </source>
</reference>
<protein>
    <submittedName>
        <fullName evidence="1">Uncharacterized protein</fullName>
    </submittedName>
</protein>
<dbReference type="EMBL" id="JBHZOL010000041">
    <property type="protein sequence ID" value="MFE4105864.1"/>
    <property type="molecule type" value="Genomic_DNA"/>
</dbReference>
<dbReference type="RefSeq" id="WP_377963068.1">
    <property type="nucleotide sequence ID" value="NZ_JBHZOL010000041.1"/>
</dbReference>
<sequence length="57" mass="6422">MKTGNLRLEPFKFPKSDRDRPLTVVICGGFKSVILLARQRLESLNKLSDRGGLAKYS</sequence>
<comment type="caution">
    <text evidence="1">The sequence shown here is derived from an EMBL/GenBank/DDBJ whole genome shotgun (WGS) entry which is preliminary data.</text>
</comment>
<name>A0ABW6IEQ5_9CYAN</name>
<evidence type="ECO:0000313" key="1">
    <source>
        <dbReference type="EMBL" id="MFE4105864.1"/>
    </source>
</evidence>
<keyword evidence="2" id="KW-1185">Reference proteome</keyword>
<dbReference type="Proteomes" id="UP001600165">
    <property type="component" value="Unassembled WGS sequence"/>
</dbReference>